<feature type="domain" description="Prohead serine protease" evidence="4">
    <location>
        <begin position="28"/>
        <end position="157"/>
    </location>
</feature>
<evidence type="ECO:0000256" key="1">
    <source>
        <dbReference type="ARBA" id="ARBA00022612"/>
    </source>
</evidence>
<organism evidence="5 6">
    <name type="scientific">Methylobrevis albus</name>
    <dbReference type="NCBI Taxonomy" id="2793297"/>
    <lineage>
        <taxon>Bacteria</taxon>
        <taxon>Pseudomonadati</taxon>
        <taxon>Pseudomonadota</taxon>
        <taxon>Alphaproteobacteria</taxon>
        <taxon>Hyphomicrobiales</taxon>
        <taxon>Pleomorphomonadaceae</taxon>
        <taxon>Methylobrevis</taxon>
    </lineage>
</organism>
<protein>
    <submittedName>
        <fullName evidence="5">HK97 family phage prohead protease</fullName>
    </submittedName>
</protein>
<accession>A0A931I2C7</accession>
<dbReference type="GO" id="GO:0008233">
    <property type="term" value="F:peptidase activity"/>
    <property type="evidence" value="ECO:0007669"/>
    <property type="project" value="UniProtKB-KW"/>
</dbReference>
<dbReference type="InterPro" id="IPR006433">
    <property type="entry name" value="Prohead_protease"/>
</dbReference>
<dbReference type="SUPFAM" id="SSF50789">
    <property type="entry name" value="Herpes virus serine proteinase, assemblin"/>
    <property type="match status" value="1"/>
</dbReference>
<dbReference type="RefSeq" id="WP_197310707.1">
    <property type="nucleotide sequence ID" value="NZ_JADZLT010000048.1"/>
</dbReference>
<evidence type="ECO:0000256" key="2">
    <source>
        <dbReference type="ARBA" id="ARBA00022670"/>
    </source>
</evidence>
<dbReference type="AlphaFoldDB" id="A0A931I2C7"/>
<name>A0A931I2C7_9HYPH</name>
<dbReference type="EMBL" id="JADZLT010000048">
    <property type="protein sequence ID" value="MBH0237613.1"/>
    <property type="molecule type" value="Genomic_DNA"/>
</dbReference>
<comment type="caution">
    <text evidence="5">The sequence shown here is derived from an EMBL/GenBank/DDBJ whole genome shotgun (WGS) entry which is preliminary data.</text>
</comment>
<dbReference type="Pfam" id="PF04586">
    <property type="entry name" value="Peptidase_S78"/>
    <property type="match status" value="1"/>
</dbReference>
<evidence type="ECO:0000313" key="6">
    <source>
        <dbReference type="Proteomes" id="UP000631694"/>
    </source>
</evidence>
<dbReference type="Proteomes" id="UP000631694">
    <property type="component" value="Unassembled WGS sequence"/>
</dbReference>
<keyword evidence="3" id="KW-0378">Hydrolase</keyword>
<dbReference type="InterPro" id="IPR054613">
    <property type="entry name" value="Peptidase_S78_dom"/>
</dbReference>
<evidence type="ECO:0000256" key="3">
    <source>
        <dbReference type="ARBA" id="ARBA00022801"/>
    </source>
</evidence>
<evidence type="ECO:0000259" key="4">
    <source>
        <dbReference type="Pfam" id="PF04586"/>
    </source>
</evidence>
<evidence type="ECO:0000313" key="5">
    <source>
        <dbReference type="EMBL" id="MBH0237613.1"/>
    </source>
</evidence>
<keyword evidence="1" id="KW-1188">Viral release from host cell</keyword>
<proteinExistence type="predicted"/>
<sequence length="188" mass="20229">MRSFAAAIAAPEIRTVPAAFGLPGTDGVITGYASLFERADLAGDVVAPGAFAASLARRGVGGVRLLWQHDPREPIGTWLEIAEDRHGLRVTGRLQLDVARGREAFSLVSAGVLDGLSIGFRTVRAVRERRGAVRRLLEVDLWEISLVTFPMQPDARLVTPAAAGTAPVVRAIRAAARRLDPRLPEHRT</sequence>
<keyword evidence="6" id="KW-1185">Reference proteome</keyword>
<dbReference type="GO" id="GO:0006508">
    <property type="term" value="P:proteolysis"/>
    <property type="evidence" value="ECO:0007669"/>
    <property type="project" value="UniProtKB-KW"/>
</dbReference>
<gene>
    <name evidence="5" type="ORF">I5731_07270</name>
</gene>
<reference evidence="5" key="1">
    <citation type="submission" date="2020-12" db="EMBL/GenBank/DDBJ databases">
        <title>Methylobrevis albus sp. nov., isolated from fresh water lack sediment.</title>
        <authorList>
            <person name="Zou Q."/>
        </authorList>
    </citation>
    <scope>NUCLEOTIDE SEQUENCE</scope>
    <source>
        <strain evidence="5">L22</strain>
    </source>
</reference>
<keyword evidence="2 5" id="KW-0645">Protease</keyword>
<dbReference type="NCBIfam" id="TIGR01543">
    <property type="entry name" value="proheadase_HK97"/>
    <property type="match status" value="1"/>
</dbReference>